<feature type="domain" description="HTH iclR-type" evidence="4">
    <location>
        <begin position="24"/>
        <end position="86"/>
    </location>
</feature>
<protein>
    <submittedName>
        <fullName evidence="6">Transcriptional regulator, IclR family, C-terminal domain protein</fullName>
    </submittedName>
</protein>
<keyword evidence="1" id="KW-0805">Transcription regulation</keyword>
<dbReference type="Gene3D" id="1.10.10.10">
    <property type="entry name" value="Winged helix-like DNA-binding domain superfamily/Winged helix DNA-binding domain"/>
    <property type="match status" value="1"/>
</dbReference>
<evidence type="ECO:0000313" key="6">
    <source>
        <dbReference type="EMBL" id="KCV37828.1"/>
    </source>
</evidence>
<dbReference type="InterPro" id="IPR029016">
    <property type="entry name" value="GAF-like_dom_sf"/>
</dbReference>
<dbReference type="SUPFAM" id="SSF46785">
    <property type="entry name" value="Winged helix' DNA-binding domain"/>
    <property type="match status" value="1"/>
</dbReference>
<dbReference type="InterPro" id="IPR036390">
    <property type="entry name" value="WH_DNA-bd_sf"/>
</dbReference>
<comment type="caution">
    <text evidence="6">The sequence shown here is derived from an EMBL/GenBank/DDBJ whole genome shotgun (WGS) entry which is preliminary data.</text>
</comment>
<dbReference type="InterPro" id="IPR036388">
    <property type="entry name" value="WH-like_DNA-bd_sf"/>
</dbReference>
<evidence type="ECO:0000256" key="3">
    <source>
        <dbReference type="ARBA" id="ARBA00023163"/>
    </source>
</evidence>
<evidence type="ECO:0000256" key="2">
    <source>
        <dbReference type="ARBA" id="ARBA00023125"/>
    </source>
</evidence>
<dbReference type="InterPro" id="IPR005471">
    <property type="entry name" value="Tscrpt_reg_IclR_N"/>
</dbReference>
<dbReference type="Proteomes" id="UP000025756">
    <property type="component" value="Unassembled WGS sequence"/>
</dbReference>
<evidence type="ECO:0000313" key="7">
    <source>
        <dbReference type="Proteomes" id="UP000025756"/>
    </source>
</evidence>
<dbReference type="PROSITE" id="PS51077">
    <property type="entry name" value="HTH_ICLR"/>
    <property type="match status" value="1"/>
</dbReference>
<dbReference type="EMBL" id="JGWH01000024">
    <property type="protein sequence ID" value="KCV37828.1"/>
    <property type="molecule type" value="Genomic_DNA"/>
</dbReference>
<dbReference type="InterPro" id="IPR014757">
    <property type="entry name" value="Tscrpt_reg_IclR_C"/>
</dbReference>
<keyword evidence="3" id="KW-0804">Transcription</keyword>
<sequence>MSIMANLPFDLVPRAELEHEPRFASTLANGLDILRCFSAAQPTLGNKEISEALGLSRPTVARLTFTLVTLGYLRRDDASKRYSLAPGVLSLIYPLLLQLTVRRVAEHDLAALSEKAGGPVSIGTRDRLQVVYVDTIHDRGNNGAKPDIGSSRPLLHTAMGRALLYTFDAAERELLMPLLLEQEPQQGDAARAALEEAFAQIARTGFCTSYGSWRPELAGLAAPLRYRAGDLPFAINLTLPIDAVKDGRAEQEFGPYLARLAQSIDRRLGVDV</sequence>
<dbReference type="PANTHER" id="PTHR30136:SF33">
    <property type="entry name" value="TRANSCRIPTIONAL REGULATORY PROTEIN"/>
    <property type="match status" value="1"/>
</dbReference>
<dbReference type="SUPFAM" id="SSF55781">
    <property type="entry name" value="GAF domain-like"/>
    <property type="match status" value="1"/>
</dbReference>
<name>A0ABR4RJK2_BORBO</name>
<proteinExistence type="predicted"/>
<dbReference type="PANTHER" id="PTHR30136">
    <property type="entry name" value="HELIX-TURN-HELIX TRANSCRIPTIONAL REGULATOR, ICLR FAMILY"/>
    <property type="match status" value="1"/>
</dbReference>
<feature type="domain" description="IclR-ED" evidence="5">
    <location>
        <begin position="87"/>
        <end position="270"/>
    </location>
</feature>
<evidence type="ECO:0000259" key="4">
    <source>
        <dbReference type="PROSITE" id="PS51077"/>
    </source>
</evidence>
<keyword evidence="7" id="KW-1185">Reference proteome</keyword>
<dbReference type="InterPro" id="IPR050707">
    <property type="entry name" value="HTH_MetabolicPath_Reg"/>
</dbReference>
<accession>A0ABR4RJK2</accession>
<dbReference type="SMART" id="SM00346">
    <property type="entry name" value="HTH_ICLR"/>
    <property type="match status" value="1"/>
</dbReference>
<dbReference type="PROSITE" id="PS51078">
    <property type="entry name" value="ICLR_ED"/>
    <property type="match status" value="1"/>
</dbReference>
<keyword evidence="2" id="KW-0238">DNA-binding</keyword>
<dbReference type="Pfam" id="PF01614">
    <property type="entry name" value="IclR_C"/>
    <property type="match status" value="1"/>
</dbReference>
<dbReference type="Gene3D" id="3.30.450.40">
    <property type="match status" value="1"/>
</dbReference>
<dbReference type="Pfam" id="PF09339">
    <property type="entry name" value="HTH_IclR"/>
    <property type="match status" value="1"/>
</dbReference>
<organism evidence="6 7">
    <name type="scientific">Bordetella bronchiseptica 00-P-2796</name>
    <dbReference type="NCBI Taxonomy" id="1331199"/>
    <lineage>
        <taxon>Bacteria</taxon>
        <taxon>Pseudomonadati</taxon>
        <taxon>Pseudomonadota</taxon>
        <taxon>Betaproteobacteria</taxon>
        <taxon>Burkholderiales</taxon>
        <taxon>Alcaligenaceae</taxon>
        <taxon>Bordetella</taxon>
    </lineage>
</organism>
<gene>
    <name evidence="6" type="ORF">L490_0105</name>
</gene>
<reference evidence="6 7" key="1">
    <citation type="submission" date="2014-03" db="EMBL/GenBank/DDBJ databases">
        <title>Genome sequence of Bordetella bronchiseptica.</title>
        <authorList>
            <person name="Harvill E."/>
            <person name="Goodfield L.L."/>
            <person name="Ivanov Y.V."/>
            <person name="Meyer J.A."/>
            <person name="Muse S.J."/>
            <person name="Jacobs N."/>
            <person name="Bendor L."/>
            <person name="Smallridge W.E."/>
            <person name="Brinkac L.M."/>
            <person name="Sanka R."/>
            <person name="Kim M."/>
            <person name="Losada L."/>
        </authorList>
    </citation>
    <scope>NUCLEOTIDE SEQUENCE [LARGE SCALE GENOMIC DNA]</scope>
    <source>
        <strain evidence="6 7">00-P-2796</strain>
    </source>
</reference>
<evidence type="ECO:0000259" key="5">
    <source>
        <dbReference type="PROSITE" id="PS51078"/>
    </source>
</evidence>
<evidence type="ECO:0000256" key="1">
    <source>
        <dbReference type="ARBA" id="ARBA00023015"/>
    </source>
</evidence>